<dbReference type="EMBL" id="JAGMWT010000015">
    <property type="protein sequence ID" value="KAH7115796.1"/>
    <property type="molecule type" value="Genomic_DNA"/>
</dbReference>
<evidence type="ECO:0000313" key="2">
    <source>
        <dbReference type="EMBL" id="KAH7115796.1"/>
    </source>
</evidence>
<feature type="compositionally biased region" description="Polar residues" evidence="1">
    <location>
        <begin position="673"/>
        <end position="691"/>
    </location>
</feature>
<accession>A0A9P9DBI1</accession>
<feature type="region of interest" description="Disordered" evidence="1">
    <location>
        <begin position="658"/>
        <end position="733"/>
    </location>
</feature>
<feature type="compositionally biased region" description="Low complexity" evidence="1">
    <location>
        <begin position="692"/>
        <end position="708"/>
    </location>
</feature>
<reference evidence="2" key="1">
    <citation type="journal article" date="2021" name="Nat. Commun.">
        <title>Genetic determinants of endophytism in the Arabidopsis root mycobiome.</title>
        <authorList>
            <person name="Mesny F."/>
            <person name="Miyauchi S."/>
            <person name="Thiergart T."/>
            <person name="Pickel B."/>
            <person name="Atanasova L."/>
            <person name="Karlsson M."/>
            <person name="Huettel B."/>
            <person name="Barry K.W."/>
            <person name="Haridas S."/>
            <person name="Chen C."/>
            <person name="Bauer D."/>
            <person name="Andreopoulos W."/>
            <person name="Pangilinan J."/>
            <person name="LaButti K."/>
            <person name="Riley R."/>
            <person name="Lipzen A."/>
            <person name="Clum A."/>
            <person name="Drula E."/>
            <person name="Henrissat B."/>
            <person name="Kohler A."/>
            <person name="Grigoriev I.V."/>
            <person name="Martin F.M."/>
            <person name="Hacquard S."/>
        </authorList>
    </citation>
    <scope>NUCLEOTIDE SEQUENCE</scope>
    <source>
        <strain evidence="2">MPI-CAGE-CH-0243</strain>
    </source>
</reference>
<feature type="compositionally biased region" description="Low complexity" evidence="1">
    <location>
        <begin position="215"/>
        <end position="229"/>
    </location>
</feature>
<feature type="compositionally biased region" description="Low complexity" evidence="1">
    <location>
        <begin position="658"/>
        <end position="672"/>
    </location>
</feature>
<comment type="caution">
    <text evidence="2">The sequence shown here is derived from an EMBL/GenBank/DDBJ whole genome shotgun (WGS) entry which is preliminary data.</text>
</comment>
<sequence>MLLPPPGITKSSSVFNGITLPPAVTKSSSVFNGIIPPPGITLPPNPSNPLPTGAGVRSSASDLSIGFVGVYTLIQNWIDNPSPPLIKDLTIQLDVVLPKAKDLLEKLPQSPGAVEPCKSGKIRRSRSEDATNHILDERGLIGDVFKTAFGLVKCVVDTTNRVKDAVIQGTSNAVDLVKGLQVDLKPMIDALNEVELIEDPNGGPGQPKPSGPGSGEPEPTQSDKSSSSSCTPQTVSNCNIGCTAIATTTMKGPSKRAEGNACTTVCGAPITRCGATGVTSTSTVTSTITEQRLCSPECSVCNSDKRAKRTLPPLSGLLSIASADVLDRPVSTLNRYSQTIKARQLIPKQTTSPDNNLQKRALSSPTDRGYDSFFDWLELQLGYVEEDGKQLQHGLGHGIFTTGFSFPLLDSLDSWSLIGLYGCTSVIVISRKRIFMTHIWEAPSMLEEESFQSHVLDTLLHGDVAGGVPEGLIAFTGTGGDFENTDENNVRAIIITPYRRGPPQNPNEDGLLYINQVNRIKDTLKDALGRQDTHIVPYHPRLPDPGEKTTYGKILIQYDPAHAVVTQPDTCVHQPVAAIELWFENQLAPRYRDEWLALPNQLAANLGPQNSLFGPKLFGGGRRNGLLTGPEVSSFEEEGQDAYKAHIQRQEGGACVISSRSVSGSSTSPLSSKTQGPTTLGTSFVSSGTITTLSDMPSSSTISSSMTTQEPLSSTKEPPPQSSTLAPPVPPAPSRAVSVVLQSIRENDISYNTWSIFETSIGHQVDGCGNGVNISNEKEQRWSDRPGTPPNQRAISKPEWPEGIFKIDVLFGERGCEYRNNGGGTGLLYCPSMGTNNGGCTEDNEKSQSSAAHQCLYSGTMSRSYRRVVHCMW</sequence>
<evidence type="ECO:0000256" key="1">
    <source>
        <dbReference type="SAM" id="MobiDB-lite"/>
    </source>
</evidence>
<gene>
    <name evidence="2" type="ORF">B0J11DRAFT_593361</name>
</gene>
<proteinExistence type="predicted"/>
<name>A0A9P9DBI1_9PLEO</name>
<dbReference type="Proteomes" id="UP000700596">
    <property type="component" value="Unassembled WGS sequence"/>
</dbReference>
<evidence type="ECO:0000313" key="3">
    <source>
        <dbReference type="Proteomes" id="UP000700596"/>
    </source>
</evidence>
<dbReference type="OrthoDB" id="3794304at2759"/>
<keyword evidence="3" id="KW-1185">Reference proteome</keyword>
<organism evidence="2 3">
    <name type="scientific">Dendryphion nanum</name>
    <dbReference type="NCBI Taxonomy" id="256645"/>
    <lineage>
        <taxon>Eukaryota</taxon>
        <taxon>Fungi</taxon>
        <taxon>Dikarya</taxon>
        <taxon>Ascomycota</taxon>
        <taxon>Pezizomycotina</taxon>
        <taxon>Dothideomycetes</taxon>
        <taxon>Pleosporomycetidae</taxon>
        <taxon>Pleosporales</taxon>
        <taxon>Torulaceae</taxon>
        <taxon>Dendryphion</taxon>
    </lineage>
</organism>
<dbReference type="AlphaFoldDB" id="A0A9P9DBI1"/>
<feature type="region of interest" description="Disordered" evidence="1">
    <location>
        <begin position="778"/>
        <end position="797"/>
    </location>
</feature>
<feature type="region of interest" description="Disordered" evidence="1">
    <location>
        <begin position="197"/>
        <end position="234"/>
    </location>
</feature>
<feature type="compositionally biased region" description="Pro residues" evidence="1">
    <location>
        <begin position="717"/>
        <end position="733"/>
    </location>
</feature>
<protein>
    <submittedName>
        <fullName evidence="2">Uncharacterized protein</fullName>
    </submittedName>
</protein>